<dbReference type="EMBL" id="FJ717738">
    <property type="protein sequence ID" value="ACN69090.1"/>
    <property type="molecule type" value="Genomic_DNA"/>
</dbReference>
<dbReference type="InterPro" id="IPR018588">
    <property type="entry name" value="Dihaem_cytochrome-c"/>
</dbReference>
<accession>C9WLU9</accession>
<dbReference type="SUPFAM" id="SSF48695">
    <property type="entry name" value="Multiheme cytochromes"/>
    <property type="match status" value="1"/>
</dbReference>
<evidence type="ECO:0000313" key="2">
    <source>
        <dbReference type="EMBL" id="ACN69090.1"/>
    </source>
</evidence>
<gene>
    <name evidence="2" type="primary">shpC</name>
</gene>
<name>C9WLU9_CERSP</name>
<reference evidence="2" key="1">
    <citation type="submission" date="2009-02" db="EMBL/GenBank/DDBJ databases">
        <title>Occurrence of Sphaeroides heme protein and diheme cytochrome C in the purple photosynthetic bacteria family Rhodobacteraceae.</title>
        <authorList>
            <person name="Meyer T.E."/>
            <person name="Kyndt J.A."/>
            <person name="Cusanovich M.A."/>
        </authorList>
    </citation>
    <scope>NUCLEOTIDE SEQUENCE</scope>
    <source>
        <strain evidence="2">TJ4</strain>
    </source>
</reference>
<dbReference type="Pfam" id="PF09626">
    <property type="entry name" value="DHC"/>
    <property type="match status" value="1"/>
</dbReference>
<organism evidence="2">
    <name type="scientific">Cereibacter sphaeroides</name>
    <name type="common">Rhodobacter sphaeroides</name>
    <dbReference type="NCBI Taxonomy" id="1063"/>
    <lineage>
        <taxon>Bacteria</taxon>
        <taxon>Pseudomonadati</taxon>
        <taxon>Pseudomonadota</taxon>
        <taxon>Alphaproteobacteria</taxon>
        <taxon>Rhodobacterales</taxon>
        <taxon>Paracoccaceae</taxon>
        <taxon>Cereibacter</taxon>
    </lineage>
</organism>
<sequence>MTLRILALALCLLPAGWTATYADDDGGEHGGRRVALVVTDPLTKTECSACHMAYPAALLPARSWTALMADLPNHFGEDASLDEASRGQIESYLVANAADSTGAGRALRGLVQTDTPLRISELPWFKRKHADEVSPRMLEKARSMSNCAACHIGAERGLFDDD</sequence>
<dbReference type="AlphaFoldDB" id="C9WLU9"/>
<protein>
    <submittedName>
        <fullName evidence="2">Soluble diheme cytochrome c</fullName>
    </submittedName>
</protein>
<keyword evidence="1" id="KW-0732">Signal</keyword>
<dbReference type="InterPro" id="IPR036280">
    <property type="entry name" value="Multihaem_cyt_sf"/>
</dbReference>
<evidence type="ECO:0000256" key="1">
    <source>
        <dbReference type="SAM" id="SignalP"/>
    </source>
</evidence>
<feature type="signal peptide" evidence="1">
    <location>
        <begin position="1"/>
        <end position="22"/>
    </location>
</feature>
<feature type="chain" id="PRO_5003003006" evidence="1">
    <location>
        <begin position="23"/>
        <end position="162"/>
    </location>
</feature>
<proteinExistence type="predicted"/>